<dbReference type="InterPro" id="IPR006234">
    <property type="entry name" value="O-succ-hSer_sulfhydrylase"/>
</dbReference>
<evidence type="ECO:0000313" key="6">
    <source>
        <dbReference type="Proteomes" id="UP001060919"/>
    </source>
</evidence>
<protein>
    <recommendedName>
        <fullName evidence="3">O-succinylhomoserine sulfhydrylase</fullName>
        <shortName evidence="3">OSH sulfhydrylase</shortName>
        <shortName evidence="3">OSHS sulfhydrylase</shortName>
        <ecNumber evidence="3">2.5.1.-</ecNumber>
    </recommendedName>
</protein>
<comment type="subunit">
    <text evidence="3">Homotetramer.</text>
</comment>
<keyword evidence="3" id="KW-0028">Amino-acid biosynthesis</keyword>
<feature type="modified residue" description="N6-(pyridoxal phosphate)lysine" evidence="3">
    <location>
        <position position="351"/>
    </location>
</feature>
<dbReference type="Gene3D" id="3.30.300.20">
    <property type="match status" value="1"/>
</dbReference>
<dbReference type="Pfam" id="PF02566">
    <property type="entry name" value="OsmC"/>
    <property type="match status" value="1"/>
</dbReference>
<comment type="similarity">
    <text evidence="3">Belongs to the trans-sulfuration enzymes family. MetZ subfamily.</text>
</comment>
<dbReference type="PROSITE" id="PS00868">
    <property type="entry name" value="CYS_MET_METAB_PP"/>
    <property type="match status" value="1"/>
</dbReference>
<evidence type="ECO:0000256" key="2">
    <source>
        <dbReference type="ARBA" id="ARBA00022898"/>
    </source>
</evidence>
<dbReference type="PANTHER" id="PTHR11808">
    <property type="entry name" value="TRANS-SULFURATION ENZYME FAMILY MEMBER"/>
    <property type="match status" value="1"/>
</dbReference>
<keyword evidence="3" id="KW-0486">Methionine biosynthesis</keyword>
<dbReference type="GO" id="GO:0005737">
    <property type="term" value="C:cytoplasm"/>
    <property type="evidence" value="ECO:0007669"/>
    <property type="project" value="TreeGrafter"/>
</dbReference>
<dbReference type="InterPro" id="IPR000277">
    <property type="entry name" value="Cys/Met-Metab_PyrdxlP-dep_enz"/>
</dbReference>
<dbReference type="GO" id="GO:0016846">
    <property type="term" value="F:carbon-sulfur lyase activity"/>
    <property type="evidence" value="ECO:0007669"/>
    <property type="project" value="TreeGrafter"/>
</dbReference>
<dbReference type="PANTHER" id="PTHR11808:SF80">
    <property type="entry name" value="CYSTATHIONINE GAMMA-LYASE"/>
    <property type="match status" value="1"/>
</dbReference>
<dbReference type="InterPro" id="IPR003718">
    <property type="entry name" value="OsmC/Ohr_fam"/>
</dbReference>
<dbReference type="HAMAP" id="MF_02056">
    <property type="entry name" value="MetZ"/>
    <property type="match status" value="1"/>
</dbReference>
<dbReference type="InterPro" id="IPR015422">
    <property type="entry name" value="PyrdxlP-dep_Trfase_small"/>
</dbReference>
<dbReference type="InterPro" id="IPR015946">
    <property type="entry name" value="KH_dom-like_a/b"/>
</dbReference>
<organism evidence="5 6">
    <name type="scientific">Aureispira anguillae</name>
    <dbReference type="NCBI Taxonomy" id="2864201"/>
    <lineage>
        <taxon>Bacteria</taxon>
        <taxon>Pseudomonadati</taxon>
        <taxon>Bacteroidota</taxon>
        <taxon>Saprospiria</taxon>
        <taxon>Saprospirales</taxon>
        <taxon>Saprospiraceae</taxon>
        <taxon>Aureispira</taxon>
    </lineage>
</organism>
<dbReference type="Gene3D" id="3.90.1150.10">
    <property type="entry name" value="Aspartate Aminotransferase, domain 1"/>
    <property type="match status" value="1"/>
</dbReference>
<keyword evidence="3" id="KW-0808">Transferase</keyword>
<gene>
    <name evidence="3" type="primary">metZ</name>
    <name evidence="5" type="ORF">AsAng_0040590</name>
</gene>
<dbReference type="FunFam" id="3.40.640.10:FF:000046">
    <property type="entry name" value="Cystathionine gamma-lyase"/>
    <property type="match status" value="1"/>
</dbReference>
<dbReference type="GO" id="GO:0071266">
    <property type="term" value="P:'de novo' L-methionine biosynthetic process"/>
    <property type="evidence" value="ECO:0007669"/>
    <property type="project" value="UniProtKB-UniRule"/>
</dbReference>
<dbReference type="CDD" id="cd00614">
    <property type="entry name" value="CGS_like"/>
    <property type="match status" value="1"/>
</dbReference>
<accession>A0A915YI47</accession>
<dbReference type="GO" id="GO:0008483">
    <property type="term" value="F:transaminase activity"/>
    <property type="evidence" value="ECO:0007669"/>
    <property type="project" value="UniProtKB-KW"/>
</dbReference>
<name>A0A915YI47_9BACT</name>
<dbReference type="GO" id="GO:0030170">
    <property type="term" value="F:pyridoxal phosphate binding"/>
    <property type="evidence" value="ECO:0007669"/>
    <property type="project" value="UniProtKB-UniRule"/>
</dbReference>
<evidence type="ECO:0000313" key="5">
    <source>
        <dbReference type="EMBL" id="BDS13323.1"/>
    </source>
</evidence>
<evidence type="ECO:0000256" key="3">
    <source>
        <dbReference type="HAMAP-Rule" id="MF_02056"/>
    </source>
</evidence>
<reference evidence="5" key="1">
    <citation type="submission" date="2022-09" db="EMBL/GenBank/DDBJ databases">
        <title>Aureispira anguillicida sp. nov., isolated from Leptocephalus of Japanese eel Anguilla japonica.</title>
        <authorList>
            <person name="Yuasa K."/>
            <person name="Mekata T."/>
            <person name="Ikunari K."/>
        </authorList>
    </citation>
    <scope>NUCLEOTIDE SEQUENCE</scope>
    <source>
        <strain evidence="5">EL160426</strain>
    </source>
</reference>
<proteinExistence type="inferred from homology"/>
<dbReference type="Pfam" id="PF01053">
    <property type="entry name" value="Cys_Met_Meta_PP"/>
    <property type="match status" value="1"/>
</dbReference>
<dbReference type="AlphaFoldDB" id="A0A915YI47"/>
<dbReference type="InterPro" id="IPR015421">
    <property type="entry name" value="PyrdxlP-dep_Trfase_major"/>
</dbReference>
<dbReference type="InterPro" id="IPR015424">
    <property type="entry name" value="PyrdxlP-dep_Trfase"/>
</dbReference>
<keyword evidence="6" id="KW-1185">Reference proteome</keyword>
<comment type="cofactor">
    <cofactor evidence="1 3 4">
        <name>pyridoxal 5'-phosphate</name>
        <dbReference type="ChEBI" id="CHEBI:597326"/>
    </cofactor>
</comment>
<dbReference type="GO" id="GO:0071268">
    <property type="term" value="P:homocysteine biosynthetic process"/>
    <property type="evidence" value="ECO:0007669"/>
    <property type="project" value="InterPro"/>
</dbReference>
<dbReference type="SUPFAM" id="SSF53383">
    <property type="entry name" value="PLP-dependent transferases"/>
    <property type="match status" value="1"/>
</dbReference>
<comment type="pathway">
    <text evidence="3">Amino-acid biosynthesis; L-methionine biosynthesis via de novo pathway; L-homocysteine from O-succinyl-L-homoserine: step 1/1.</text>
</comment>
<dbReference type="SUPFAM" id="SSF82784">
    <property type="entry name" value="OsmC-like"/>
    <property type="match status" value="1"/>
</dbReference>
<comment type="function">
    <text evidence="3">Catalyzes the formation of L-homocysteine from O-succinyl-L-homoserine (OSHS) and hydrogen sulfide.</text>
</comment>
<dbReference type="GO" id="GO:0016765">
    <property type="term" value="F:transferase activity, transferring alkyl or aryl (other than methyl) groups"/>
    <property type="evidence" value="ECO:0007669"/>
    <property type="project" value="UniProtKB-UniRule"/>
</dbReference>
<dbReference type="KEGG" id="aup:AsAng_0040590"/>
<dbReference type="EMBL" id="AP026867">
    <property type="protein sequence ID" value="BDS13323.1"/>
    <property type="molecule type" value="Genomic_DNA"/>
</dbReference>
<keyword evidence="2 3" id="KW-0663">Pyridoxal phosphate</keyword>
<dbReference type="Gene3D" id="3.40.640.10">
    <property type="entry name" value="Type I PLP-dependent aspartate aminotransferase-like (Major domain)"/>
    <property type="match status" value="1"/>
</dbReference>
<dbReference type="InterPro" id="IPR054542">
    <property type="entry name" value="Cys_met_metab_PP"/>
</dbReference>
<sequence>MKITLQRQNDFYHFLAQNESGATLQLDASPAIGGQNKGFRPMESLLAGLGGCSAIDIISILKKQRQQIDDFKIEIEADRRTEPLPTIFSAIEVTLIITGIVDEKKLQKAIDLTIEKYCSVYHILKETATINYSYKLIAPTVVEEKKVGHKFETLAIRTQTKRTENREHSVPLYLTSSFTFDNAEQARSVFAGEEEAHIYSRFSNPNASEFIEKMCLLEGTEDGFATASGMSSIFASLAPFLKKGDHLVACRSVFGNTHRIITEILPDWGVEYTYVDIDQPETWEAAIQPNTKMLFAETPSNPALDFIDLEWLGKLTKKHGILLNIDNCFATPYLQKPAAYGADIVVHSATKWIDGQGRVLGGLVLGKKELVAQVYAFARRTGPAISPFNAWLLSKSLETLAVRIERHCENAYAIASYLEHHPEIESVKYPHLPSHPQFELAKRQMKLGGGLFTCVVKGGLERGRKFLDSLQLLSLTANLGDTRTIATHPASTTHSKLSPEDRQAVGIWDGLIRFSVGLEHIDDILADIEQALEKSKC</sequence>
<keyword evidence="5" id="KW-0032">Aminotransferase</keyword>
<evidence type="ECO:0000256" key="1">
    <source>
        <dbReference type="ARBA" id="ARBA00001933"/>
    </source>
</evidence>
<evidence type="ECO:0000256" key="4">
    <source>
        <dbReference type="RuleBase" id="RU362118"/>
    </source>
</evidence>
<dbReference type="Proteomes" id="UP001060919">
    <property type="component" value="Chromosome"/>
</dbReference>
<dbReference type="InterPro" id="IPR036102">
    <property type="entry name" value="OsmC/Ohrsf"/>
</dbReference>
<comment type="catalytic activity">
    <reaction evidence="3">
        <text>O-succinyl-L-homoserine + hydrogen sulfide = L-homocysteine + succinate</text>
        <dbReference type="Rhea" id="RHEA:27826"/>
        <dbReference type="ChEBI" id="CHEBI:29919"/>
        <dbReference type="ChEBI" id="CHEBI:30031"/>
        <dbReference type="ChEBI" id="CHEBI:57661"/>
        <dbReference type="ChEBI" id="CHEBI:58199"/>
    </reaction>
</comment>
<dbReference type="GO" id="GO:0019346">
    <property type="term" value="P:transsulfuration"/>
    <property type="evidence" value="ECO:0007669"/>
    <property type="project" value="InterPro"/>
</dbReference>
<dbReference type="EC" id="2.5.1.-" evidence="3"/>
<dbReference type="FunFam" id="3.90.1150.10:FF:000033">
    <property type="entry name" value="Cystathionine gamma-synthase"/>
    <property type="match status" value="1"/>
</dbReference>